<gene>
    <name evidence="2" type="ORF">KIN34_00750</name>
</gene>
<accession>A0ABS5TUK2</accession>
<dbReference type="Pfam" id="PF21962">
    <property type="entry name" value="DUF6924"/>
    <property type="match status" value="1"/>
</dbReference>
<reference evidence="2 3" key="1">
    <citation type="submission" date="2021-05" db="EMBL/GenBank/DDBJ databases">
        <title>Description of Cellulomonas sp. DKR-3 sp. nov.</title>
        <authorList>
            <person name="Dahal R.H."/>
            <person name="Chaudhary D.K."/>
        </authorList>
    </citation>
    <scope>NUCLEOTIDE SEQUENCE [LARGE SCALE GENOMIC DNA]</scope>
    <source>
        <strain evidence="2 3">DKR-3</strain>
    </source>
</reference>
<protein>
    <recommendedName>
        <fullName evidence="1">DUF6924 domain-containing protein</fullName>
    </recommendedName>
</protein>
<name>A0ABS5TUK2_9CELL</name>
<feature type="domain" description="DUF6924" evidence="1">
    <location>
        <begin position="3"/>
        <end position="80"/>
    </location>
</feature>
<evidence type="ECO:0000313" key="3">
    <source>
        <dbReference type="Proteomes" id="UP000722125"/>
    </source>
</evidence>
<sequence length="82" mass="8953">MRPEDLAGLDRSGDLSYAFVADAQTMVDSTFVVLSLGAENGRWFRCTAAAVYAIETNLSVANMDFFEFADSAGEDGVFRGWE</sequence>
<evidence type="ECO:0000259" key="1">
    <source>
        <dbReference type="Pfam" id="PF21962"/>
    </source>
</evidence>
<dbReference type="Proteomes" id="UP000722125">
    <property type="component" value="Unassembled WGS sequence"/>
</dbReference>
<dbReference type="InterPro" id="IPR053832">
    <property type="entry name" value="DUF6924"/>
</dbReference>
<comment type="caution">
    <text evidence="2">The sequence shown here is derived from an EMBL/GenBank/DDBJ whole genome shotgun (WGS) entry which is preliminary data.</text>
</comment>
<organism evidence="2 3">
    <name type="scientific">Cellulomonas fulva</name>
    <dbReference type="NCBI Taxonomy" id="2835530"/>
    <lineage>
        <taxon>Bacteria</taxon>
        <taxon>Bacillati</taxon>
        <taxon>Actinomycetota</taxon>
        <taxon>Actinomycetes</taxon>
        <taxon>Micrococcales</taxon>
        <taxon>Cellulomonadaceae</taxon>
        <taxon>Cellulomonas</taxon>
    </lineage>
</organism>
<evidence type="ECO:0000313" key="2">
    <source>
        <dbReference type="EMBL" id="MBT0992820.1"/>
    </source>
</evidence>
<proteinExistence type="predicted"/>
<dbReference type="EMBL" id="JAHBOH010000001">
    <property type="protein sequence ID" value="MBT0992820.1"/>
    <property type="molecule type" value="Genomic_DNA"/>
</dbReference>
<keyword evidence="3" id="KW-1185">Reference proteome</keyword>